<feature type="compositionally biased region" description="Low complexity" evidence="1">
    <location>
        <begin position="276"/>
        <end position="293"/>
    </location>
</feature>
<protein>
    <submittedName>
        <fullName evidence="3">Splicing factor YJU2</fullName>
    </submittedName>
</protein>
<dbReference type="WBParaSite" id="PSAMB.scaffold7905size6909.g30688.t1">
    <property type="protein sequence ID" value="PSAMB.scaffold7905size6909.g30688.t1"/>
    <property type="gene ID" value="PSAMB.scaffold7905size6909.g30688"/>
</dbReference>
<reference evidence="3" key="1">
    <citation type="submission" date="2022-11" db="UniProtKB">
        <authorList>
            <consortium name="WormBaseParasite"/>
        </authorList>
    </citation>
    <scope>IDENTIFICATION</scope>
</reference>
<feature type="region of interest" description="Disordered" evidence="1">
    <location>
        <begin position="174"/>
        <end position="293"/>
    </location>
</feature>
<evidence type="ECO:0000313" key="2">
    <source>
        <dbReference type="Proteomes" id="UP000887566"/>
    </source>
</evidence>
<evidence type="ECO:0000256" key="1">
    <source>
        <dbReference type="SAM" id="MobiDB-lite"/>
    </source>
</evidence>
<feature type="compositionally biased region" description="Low complexity" evidence="1">
    <location>
        <begin position="189"/>
        <end position="219"/>
    </location>
</feature>
<keyword evidence="2" id="KW-1185">Reference proteome</keyword>
<dbReference type="GO" id="GO:0000398">
    <property type="term" value="P:mRNA splicing, via spliceosome"/>
    <property type="evidence" value="ECO:0007669"/>
    <property type="project" value="InterPro"/>
</dbReference>
<dbReference type="Proteomes" id="UP000887566">
    <property type="component" value="Unplaced"/>
</dbReference>
<proteinExistence type="predicted"/>
<sequence>MQCNTCQEYIYKGKKFNMRRETADGETYLGLKIFRFYFRCPNCLAEITFKTDLEKCDYSQEHGATRLFEAFKLYQDNQREKEAKEEEEMKNPMKMLEKRTKMSRAEMEALGKLEELREINRVHAKINYDDVIGERYELEAERQRRQEDEDEAFVQSLFGKNKEGVASAVVKRLKEDSDEEVDMKPVLDGPGPSWASSSSSVGASSEPSSSQRSTAAKSSIDSTSAAAKKRPAPTSSQSSLLKNMVVVKKKPKQSSDVGDDGPSKPVATAPPPVKNALSGLGAYGSGSSSDEDS</sequence>
<accession>A0A914XFQ3</accession>
<organism evidence="2 3">
    <name type="scientific">Plectus sambesii</name>
    <dbReference type="NCBI Taxonomy" id="2011161"/>
    <lineage>
        <taxon>Eukaryota</taxon>
        <taxon>Metazoa</taxon>
        <taxon>Ecdysozoa</taxon>
        <taxon>Nematoda</taxon>
        <taxon>Chromadorea</taxon>
        <taxon>Plectida</taxon>
        <taxon>Plectina</taxon>
        <taxon>Plectoidea</taxon>
        <taxon>Plectidae</taxon>
        <taxon>Plectus</taxon>
    </lineage>
</organism>
<dbReference type="GO" id="GO:0071006">
    <property type="term" value="C:U2-type catalytic step 1 spliceosome"/>
    <property type="evidence" value="ECO:0007669"/>
    <property type="project" value="TreeGrafter"/>
</dbReference>
<dbReference type="PANTHER" id="PTHR12111:SF1">
    <property type="entry name" value="SPLICING FACTOR YJU2"/>
    <property type="match status" value="1"/>
</dbReference>
<evidence type="ECO:0000313" key="3">
    <source>
        <dbReference type="WBParaSite" id="PSAMB.scaffold7905size6909.g30688.t1"/>
    </source>
</evidence>
<dbReference type="Pfam" id="PF04502">
    <property type="entry name" value="Saf4_Yju2"/>
    <property type="match status" value="1"/>
</dbReference>
<dbReference type="AlphaFoldDB" id="A0A914XFQ3"/>
<dbReference type="InterPro" id="IPR007590">
    <property type="entry name" value="Saf4/Yju2"/>
</dbReference>
<dbReference type="PANTHER" id="PTHR12111">
    <property type="entry name" value="SPLICING FACTOR YJU2"/>
    <property type="match status" value="1"/>
</dbReference>
<name>A0A914XFQ3_9BILA</name>